<dbReference type="AlphaFoldDB" id="A0A0P6VZ34"/>
<comment type="caution">
    <text evidence="2">The sequence shown here is derived from an EMBL/GenBank/DDBJ whole genome shotgun (WGS) entry which is preliminary data.</text>
</comment>
<dbReference type="Proteomes" id="UP000048984">
    <property type="component" value="Unassembled WGS sequence"/>
</dbReference>
<evidence type="ECO:0000313" key="2">
    <source>
        <dbReference type="EMBL" id="KPL50966.1"/>
    </source>
</evidence>
<gene>
    <name evidence="2" type="ORF">ABB55_00950</name>
</gene>
<keyword evidence="1" id="KW-0472">Membrane</keyword>
<sequence>MDDRQPTHRGYALLRHIARVPLVILVALSFLIDDVVFAAIRPVFRWLAELRLFARLGEAIHRLPPYPSLLLFLIPFAAIWPPKLYAVYLMATGHFIAGLAVYLALKIFGFMAIERLFHVTRDKLLSIGWFAWCYGKVMGWRDWAFGIVKATRAWQIAAAFAKALKARLRGLLGRVRAALAPFLAAARVAALRFGRWLRALSAR</sequence>
<feature type="transmembrane region" description="Helical" evidence="1">
    <location>
        <begin position="86"/>
        <end position="105"/>
    </location>
</feature>
<reference evidence="2 3" key="1">
    <citation type="submission" date="2015-09" db="EMBL/GenBank/DDBJ databases">
        <authorList>
            <person name="Jackson K.R."/>
            <person name="Lunt B.L."/>
            <person name="Fisher J.N.B."/>
            <person name="Gardner A.V."/>
            <person name="Bailey M.E."/>
            <person name="Deus L.M."/>
            <person name="Earl A.S."/>
            <person name="Gibby P.D."/>
            <person name="Hartmann K.A."/>
            <person name="Liu J.E."/>
            <person name="Manci A.M."/>
            <person name="Nielsen D.A."/>
            <person name="Solomon M.B."/>
            <person name="Breakwell D.P."/>
            <person name="Burnett S.H."/>
            <person name="Grose J.H."/>
        </authorList>
    </citation>
    <scope>NUCLEOTIDE SEQUENCE [LARGE SCALE GENOMIC DNA]</scope>
    <source>
        <strain evidence="2 3">16</strain>
    </source>
</reference>
<protein>
    <submittedName>
        <fullName evidence="2">Uncharacterized protein</fullName>
    </submittedName>
</protein>
<evidence type="ECO:0000313" key="3">
    <source>
        <dbReference type="Proteomes" id="UP000048984"/>
    </source>
</evidence>
<name>A0A0P6VZ34_9HYPH</name>
<reference evidence="2 3" key="2">
    <citation type="submission" date="2015-10" db="EMBL/GenBank/DDBJ databases">
        <title>Draft Genome Sequence of Prosthecomicrobium hirschii ATCC 27832.</title>
        <authorList>
            <person name="Daniel J."/>
            <person name="Givan S.A."/>
            <person name="Brun Y.V."/>
            <person name="Brown P.J."/>
        </authorList>
    </citation>
    <scope>NUCLEOTIDE SEQUENCE [LARGE SCALE GENOMIC DNA]</scope>
    <source>
        <strain evidence="2 3">16</strain>
    </source>
</reference>
<feature type="transmembrane region" description="Helical" evidence="1">
    <location>
        <begin position="63"/>
        <end position="80"/>
    </location>
</feature>
<accession>A0A0P6VZ34</accession>
<evidence type="ECO:0000256" key="1">
    <source>
        <dbReference type="SAM" id="Phobius"/>
    </source>
</evidence>
<organism evidence="2 3">
    <name type="scientific">Prosthecodimorpha hirschii</name>
    <dbReference type="NCBI Taxonomy" id="665126"/>
    <lineage>
        <taxon>Bacteria</taxon>
        <taxon>Pseudomonadati</taxon>
        <taxon>Pseudomonadota</taxon>
        <taxon>Alphaproteobacteria</taxon>
        <taxon>Hyphomicrobiales</taxon>
        <taxon>Ancalomicrobiaceae</taxon>
        <taxon>Prosthecodimorpha</taxon>
    </lineage>
</organism>
<feature type="transmembrane region" description="Helical" evidence="1">
    <location>
        <begin position="20"/>
        <end position="43"/>
    </location>
</feature>
<dbReference type="EMBL" id="LJYW01000001">
    <property type="protein sequence ID" value="KPL50966.1"/>
    <property type="molecule type" value="Genomic_DNA"/>
</dbReference>
<dbReference type="STRING" id="665126.ABB55_00950"/>
<keyword evidence="1" id="KW-0812">Transmembrane</keyword>
<keyword evidence="1" id="KW-1133">Transmembrane helix</keyword>
<proteinExistence type="predicted"/>
<dbReference type="RefSeq" id="WP_054357129.1">
    <property type="nucleotide sequence ID" value="NZ_LJYW01000001.1"/>
</dbReference>
<keyword evidence="3" id="KW-1185">Reference proteome</keyword>